<dbReference type="OrthoDB" id="9811343at2"/>
<evidence type="ECO:0000313" key="8">
    <source>
        <dbReference type="EMBL" id="ATW70856.1"/>
    </source>
</evidence>
<accession>A0A173MYT6</accession>
<keyword evidence="4 7" id="KW-0812">Transmembrane</keyword>
<dbReference type="PANTHER" id="PTHR33884:SF3">
    <property type="entry name" value="UPF0410 PROTEIN YMGE"/>
    <property type="match status" value="1"/>
</dbReference>
<dbReference type="PANTHER" id="PTHR33884">
    <property type="entry name" value="UPF0410 PROTEIN YMGE"/>
    <property type="match status" value="1"/>
</dbReference>
<gene>
    <name evidence="10" type="ORF">A9299_05450</name>
    <name evidence="9" type="ORF">E6P75_09955</name>
    <name evidence="8" type="ORF">YHS_12470</name>
</gene>
<evidence type="ECO:0000313" key="9">
    <source>
        <dbReference type="EMBL" id="MDI4510530.1"/>
    </source>
</evidence>
<comment type="similarity">
    <text evidence="2">Belongs to the UPF0410 family.</text>
</comment>
<keyword evidence="6 7" id="KW-0472">Membrane</keyword>
<feature type="transmembrane region" description="Helical" evidence="7">
    <location>
        <begin position="29"/>
        <end position="50"/>
    </location>
</feature>
<keyword evidence="5 7" id="KW-1133">Transmembrane helix</keyword>
<organism evidence="10">
    <name type="scientific">Faucicola osloensis</name>
    <name type="common">Moraxella osloensis</name>
    <dbReference type="NCBI Taxonomy" id="34062"/>
    <lineage>
        <taxon>Bacteria</taxon>
        <taxon>Pseudomonadati</taxon>
        <taxon>Pseudomonadota</taxon>
        <taxon>Gammaproteobacteria</taxon>
        <taxon>Moraxellales</taxon>
        <taxon>Moraxellaceae</taxon>
        <taxon>Faucicola</taxon>
    </lineage>
</organism>
<reference evidence="10" key="1">
    <citation type="submission" date="2016-06" db="EMBL/GenBank/DDBJ databases">
        <title>Draft genome of Moraxella osloensis CCUG 67237.</title>
        <authorList>
            <person name="Salva-Serra F."/>
            <person name="Engstrom-Jakobsson H."/>
            <person name="Thorell K."/>
            <person name="Gonzales-Siles L."/>
            <person name="Karlsson R."/>
            <person name="Boulund F."/>
            <person name="Engstrand L."/>
            <person name="Kristiansson E."/>
            <person name="Moore E."/>
        </authorList>
    </citation>
    <scope>NUCLEOTIDE SEQUENCE [LARGE SCALE GENOMIC DNA]</scope>
    <source>
        <strain evidence="10">CCUG 67237</strain>
    </source>
</reference>
<sequence length="85" mass="8788">MSFIYMIIMGLIVGVIARAIKPGADAMGWILTIVLGIIGALVGGFLAGMLGMNANGGFTGLIFSVIGAIIVLFVYELATGKRRIG</sequence>
<evidence type="ECO:0000256" key="7">
    <source>
        <dbReference type="SAM" id="Phobius"/>
    </source>
</evidence>
<evidence type="ECO:0000256" key="4">
    <source>
        <dbReference type="ARBA" id="ARBA00022692"/>
    </source>
</evidence>
<comment type="subcellular location">
    <subcellularLocation>
        <location evidence="1">Cell membrane</location>
        <topology evidence="1">Multi-pass membrane protein</topology>
    </subcellularLocation>
</comment>
<dbReference type="EMBL" id="LZMT01000056">
    <property type="protein sequence ID" value="OBX60854.1"/>
    <property type="molecule type" value="Genomic_DNA"/>
</dbReference>
<proteinExistence type="inferred from homology"/>
<reference evidence="9" key="3">
    <citation type="submission" date="2019-04" db="EMBL/GenBank/DDBJ databases">
        <title>Moraxella osloensis CCUG 73412, isolated from corneal scrapings as causative agent of keratitis.</title>
        <authorList>
            <person name="Connolly G."/>
            <person name="Jaen-Luchoro D."/>
            <person name="Pinyeiro-Iglesias B."/>
            <person name="Curry A."/>
            <person name="Knowles S."/>
            <person name="Moore E.R.B."/>
        </authorList>
    </citation>
    <scope>NUCLEOTIDE SEQUENCE</scope>
    <source>
        <strain evidence="9">CCUG 73412</strain>
    </source>
</reference>
<name>A0A173MYT6_FAUOS</name>
<evidence type="ECO:0000256" key="3">
    <source>
        <dbReference type="ARBA" id="ARBA00022475"/>
    </source>
</evidence>
<feature type="transmembrane region" description="Helical" evidence="7">
    <location>
        <begin position="57"/>
        <end position="75"/>
    </location>
</feature>
<evidence type="ECO:0000256" key="1">
    <source>
        <dbReference type="ARBA" id="ARBA00004651"/>
    </source>
</evidence>
<keyword evidence="3" id="KW-1003">Cell membrane</keyword>
<evidence type="ECO:0000313" key="10">
    <source>
        <dbReference type="EMBL" id="OBX60854.1"/>
    </source>
</evidence>
<protein>
    <submittedName>
        <fullName evidence="8">GlsB/YeaQ/YmgE family stress response membrane protein</fullName>
    </submittedName>
</protein>
<dbReference type="EMBL" id="SSCJ01000009">
    <property type="protein sequence ID" value="MDI4510530.1"/>
    <property type="molecule type" value="Genomic_DNA"/>
</dbReference>
<evidence type="ECO:0000256" key="6">
    <source>
        <dbReference type="ARBA" id="ARBA00023136"/>
    </source>
</evidence>
<reference evidence="8" key="2">
    <citation type="submission" date="2017-11" db="EMBL/GenBank/DDBJ databases">
        <title>Complete Genome Sequence from Moraxella oslensis YHS isolated from human skin.</title>
        <authorList>
            <person name="Lee K."/>
            <person name="Lim J.Y."/>
            <person name="Hwang I."/>
        </authorList>
    </citation>
    <scope>NUCLEOTIDE SEQUENCE</scope>
    <source>
        <strain evidence="8">YHS</strain>
    </source>
</reference>
<dbReference type="InterPro" id="IPR007341">
    <property type="entry name" value="Transgly_assoc"/>
</dbReference>
<evidence type="ECO:0000256" key="5">
    <source>
        <dbReference type="ARBA" id="ARBA00022989"/>
    </source>
</evidence>
<dbReference type="GO" id="GO:0005886">
    <property type="term" value="C:plasma membrane"/>
    <property type="evidence" value="ECO:0007669"/>
    <property type="project" value="UniProtKB-SubCell"/>
</dbReference>
<dbReference type="Pfam" id="PF04226">
    <property type="entry name" value="Transgly_assoc"/>
    <property type="match status" value="1"/>
</dbReference>
<dbReference type="AlphaFoldDB" id="A0A173MYT6"/>
<evidence type="ECO:0000256" key="2">
    <source>
        <dbReference type="ARBA" id="ARBA00011006"/>
    </source>
</evidence>
<dbReference type="EMBL" id="CP024176">
    <property type="protein sequence ID" value="ATW70856.1"/>
    <property type="molecule type" value="Genomic_DNA"/>
</dbReference>